<dbReference type="AlphaFoldDB" id="X1KMH6"/>
<gene>
    <name evidence="1" type="ORF">S06H3_08332</name>
</gene>
<protein>
    <recommendedName>
        <fullName evidence="2">CARDB domain-containing protein</fullName>
    </recommendedName>
</protein>
<sequence>KGIYTSDKVLEYIYSAKGTPELQLIHGLAVLPDTVEFSPQKKGQEGEYIILLYSEEISVTIYIENQGNQTEKEVPVKAILKSEIEPEPVEVETTLPEIEPEEKLPVTLEGIKSYPGSKCLLKIIVGPVPFEKFLGNNEVEFKIIVER</sequence>
<organism evidence="1">
    <name type="scientific">marine sediment metagenome</name>
    <dbReference type="NCBI Taxonomy" id="412755"/>
    <lineage>
        <taxon>unclassified sequences</taxon>
        <taxon>metagenomes</taxon>
        <taxon>ecological metagenomes</taxon>
    </lineage>
</organism>
<name>X1KMH6_9ZZZZ</name>
<evidence type="ECO:0000313" key="1">
    <source>
        <dbReference type="EMBL" id="GAI07873.1"/>
    </source>
</evidence>
<comment type="caution">
    <text evidence="1">The sequence shown here is derived from an EMBL/GenBank/DDBJ whole genome shotgun (WGS) entry which is preliminary data.</text>
</comment>
<accession>X1KMH6</accession>
<dbReference type="EMBL" id="BARV01003500">
    <property type="protein sequence ID" value="GAI07873.1"/>
    <property type="molecule type" value="Genomic_DNA"/>
</dbReference>
<feature type="non-terminal residue" evidence="1">
    <location>
        <position position="1"/>
    </location>
</feature>
<reference evidence="1" key="1">
    <citation type="journal article" date="2014" name="Front. Microbiol.">
        <title>High frequency of phylogenetically diverse reductive dehalogenase-homologous genes in deep subseafloor sedimentary metagenomes.</title>
        <authorList>
            <person name="Kawai M."/>
            <person name="Futagami T."/>
            <person name="Toyoda A."/>
            <person name="Takaki Y."/>
            <person name="Nishi S."/>
            <person name="Hori S."/>
            <person name="Arai W."/>
            <person name="Tsubouchi T."/>
            <person name="Morono Y."/>
            <person name="Uchiyama I."/>
            <person name="Ito T."/>
            <person name="Fujiyama A."/>
            <person name="Inagaki F."/>
            <person name="Takami H."/>
        </authorList>
    </citation>
    <scope>NUCLEOTIDE SEQUENCE</scope>
    <source>
        <strain evidence="1">Expedition CK06-06</strain>
    </source>
</reference>
<proteinExistence type="predicted"/>
<evidence type="ECO:0008006" key="2">
    <source>
        <dbReference type="Google" id="ProtNLM"/>
    </source>
</evidence>